<protein>
    <submittedName>
        <fullName evidence="1">Retrovirus-related Pol polyprotein from transposon RE1</fullName>
    </submittedName>
</protein>
<gene>
    <name evidence="1" type="primary">RE1_1384</name>
    <name evidence="1" type="ORF">CK203_064170</name>
</gene>
<evidence type="ECO:0000313" key="1">
    <source>
        <dbReference type="EMBL" id="RVW67445.1"/>
    </source>
</evidence>
<organism evidence="1 2">
    <name type="scientific">Vitis vinifera</name>
    <name type="common">Grape</name>
    <dbReference type="NCBI Taxonomy" id="29760"/>
    <lineage>
        <taxon>Eukaryota</taxon>
        <taxon>Viridiplantae</taxon>
        <taxon>Streptophyta</taxon>
        <taxon>Embryophyta</taxon>
        <taxon>Tracheophyta</taxon>
        <taxon>Spermatophyta</taxon>
        <taxon>Magnoliopsida</taxon>
        <taxon>eudicotyledons</taxon>
        <taxon>Gunneridae</taxon>
        <taxon>Pentapetalae</taxon>
        <taxon>rosids</taxon>
        <taxon>Vitales</taxon>
        <taxon>Vitaceae</taxon>
        <taxon>Viteae</taxon>
        <taxon>Vitis</taxon>
    </lineage>
</organism>
<reference evidence="1 2" key="1">
    <citation type="journal article" date="2018" name="PLoS Genet.">
        <title>Population sequencing reveals clonal diversity and ancestral inbreeding in the grapevine cultivar Chardonnay.</title>
        <authorList>
            <person name="Roach M.J."/>
            <person name="Johnson D.L."/>
            <person name="Bohlmann J."/>
            <person name="van Vuuren H.J."/>
            <person name="Jones S.J."/>
            <person name="Pretorius I.S."/>
            <person name="Schmidt S.A."/>
            <person name="Borneman A.R."/>
        </authorList>
    </citation>
    <scope>NUCLEOTIDE SEQUENCE [LARGE SCALE GENOMIC DNA]</scope>
    <source>
        <strain evidence="2">cv. Chardonnay</strain>
        <tissue evidence="1">Leaf</tissue>
    </source>
</reference>
<proteinExistence type="predicted"/>
<accession>A0A438G5G6</accession>
<name>A0A438G5G6_VITVI</name>
<dbReference type="PANTHER" id="PTHR47481:SF22">
    <property type="entry name" value="RETROTRANSPOSON GAG DOMAIN-CONTAINING PROTEIN"/>
    <property type="match status" value="1"/>
</dbReference>
<dbReference type="Proteomes" id="UP000288805">
    <property type="component" value="Unassembled WGS sequence"/>
</dbReference>
<sequence length="105" mass="11811">MVSEPNLLGCYDLHHFIDDTHTPPPPTITIIGVASPNPAYTTWKRQDRLIFSTLLGAISISLQQVIARTTTSLYVWQTLVNTNIKPSRDHIKPLKEQYSSVPRAL</sequence>
<evidence type="ECO:0000313" key="2">
    <source>
        <dbReference type="Proteomes" id="UP000288805"/>
    </source>
</evidence>
<dbReference type="EMBL" id="QGNW01000583">
    <property type="protein sequence ID" value="RVW67445.1"/>
    <property type="molecule type" value="Genomic_DNA"/>
</dbReference>
<dbReference type="PANTHER" id="PTHR47481">
    <property type="match status" value="1"/>
</dbReference>
<dbReference type="AlphaFoldDB" id="A0A438G5G6"/>
<comment type="caution">
    <text evidence="1">The sequence shown here is derived from an EMBL/GenBank/DDBJ whole genome shotgun (WGS) entry which is preliminary data.</text>
</comment>